<comment type="catalytic activity">
    <reaction evidence="4">
        <text>[protein]-L-glutamate 5-O-methyl ester + H2O = L-glutamyl-[protein] + methanol + H(+)</text>
        <dbReference type="Rhea" id="RHEA:23236"/>
        <dbReference type="Rhea" id="RHEA-COMP:10208"/>
        <dbReference type="Rhea" id="RHEA-COMP:10311"/>
        <dbReference type="ChEBI" id="CHEBI:15377"/>
        <dbReference type="ChEBI" id="CHEBI:15378"/>
        <dbReference type="ChEBI" id="CHEBI:17790"/>
        <dbReference type="ChEBI" id="CHEBI:29973"/>
        <dbReference type="ChEBI" id="CHEBI:82795"/>
        <dbReference type="EC" id="3.1.1.61"/>
    </reaction>
</comment>
<sequence>MTRILLISSSAIDRVSLKRILNRLGSLEVVKEVPEKLVELNKRDIDIIVVSSAKEDENVYALMENLLEYTNIPILFIGTIPSKEVQKLGDFFNLNYFFYIERDIKKTIKDYEKDILQAIDKLLKWNKSKPFLEKRPYFKNLSINNIKIYKNFQEKVQPNSNLKFVLIGASTGGPRLIEAIARSLPENYPYPICVVQHMPTNFTSKFASRLDSISKIKVVEARDGEELTPGKMIIGKGGKHLHFTKRDDKIYAKLVPNTRGKFFCPSVDEMFFSAKEVIGGKNIMAVLLTGIGDDGAEGMVALKKDGAYTIAESEETAAVYGMPKEAYVRGGTVKVLSFPKILEEIIKFGYDTTS</sequence>
<protein>
    <recommendedName>
        <fullName evidence="3">protein-glutamate methylesterase</fullName>
        <ecNumber evidence="3">3.1.1.61</ecNumber>
    </recommendedName>
</protein>
<dbReference type="EMBL" id="RBIE01000001">
    <property type="protein sequence ID" value="RKQ63871.1"/>
    <property type="molecule type" value="Genomic_DNA"/>
</dbReference>
<dbReference type="PANTHER" id="PTHR42872:SF6">
    <property type="entry name" value="PROTEIN-GLUTAMATE METHYLESTERASE_PROTEIN-GLUTAMINE GLUTAMINASE"/>
    <property type="match status" value="1"/>
</dbReference>
<organism evidence="7 8">
    <name type="scientific">Thermovibrio guaymasensis</name>
    <dbReference type="NCBI Taxonomy" id="240167"/>
    <lineage>
        <taxon>Bacteria</taxon>
        <taxon>Pseudomonadati</taxon>
        <taxon>Aquificota</taxon>
        <taxon>Aquificia</taxon>
        <taxon>Desulfurobacteriales</taxon>
        <taxon>Desulfurobacteriaceae</taxon>
        <taxon>Thermovibrio</taxon>
    </lineage>
</organism>
<accession>A0A420W958</accession>
<dbReference type="RefSeq" id="WP_121170137.1">
    <property type="nucleotide sequence ID" value="NZ_RBIE01000001.1"/>
</dbReference>
<dbReference type="PROSITE" id="PS50122">
    <property type="entry name" value="CHEB"/>
    <property type="match status" value="1"/>
</dbReference>
<dbReference type="PIRSF" id="PIRSF000876">
    <property type="entry name" value="RR_chemtxs_CheB"/>
    <property type="match status" value="1"/>
</dbReference>
<dbReference type="OrthoDB" id="9793421at2"/>
<dbReference type="GO" id="GO:0008984">
    <property type="term" value="F:protein-glutamate methylesterase activity"/>
    <property type="evidence" value="ECO:0007669"/>
    <property type="project" value="UniProtKB-EC"/>
</dbReference>
<dbReference type="GO" id="GO:0005737">
    <property type="term" value="C:cytoplasm"/>
    <property type="evidence" value="ECO:0007669"/>
    <property type="project" value="InterPro"/>
</dbReference>
<evidence type="ECO:0000313" key="8">
    <source>
        <dbReference type="Proteomes" id="UP000280881"/>
    </source>
</evidence>
<dbReference type="GO" id="GO:0006935">
    <property type="term" value="P:chemotaxis"/>
    <property type="evidence" value="ECO:0007669"/>
    <property type="project" value="UniProtKB-UniRule"/>
</dbReference>
<evidence type="ECO:0000259" key="6">
    <source>
        <dbReference type="PROSITE" id="PS50122"/>
    </source>
</evidence>
<dbReference type="InterPro" id="IPR000673">
    <property type="entry name" value="Sig_transdc_resp-reg_Me-estase"/>
</dbReference>
<feature type="active site" evidence="5">
    <location>
        <position position="170"/>
    </location>
</feature>
<keyword evidence="1 5" id="KW-0145">Chemotaxis</keyword>
<dbReference type="AlphaFoldDB" id="A0A420W958"/>
<feature type="domain" description="CheB-type methylesterase" evidence="6">
    <location>
        <begin position="158"/>
        <end position="346"/>
    </location>
</feature>
<dbReference type="CDD" id="cd16432">
    <property type="entry name" value="CheB_Rec"/>
    <property type="match status" value="1"/>
</dbReference>
<dbReference type="SUPFAM" id="SSF52738">
    <property type="entry name" value="Methylesterase CheB, C-terminal domain"/>
    <property type="match status" value="1"/>
</dbReference>
<dbReference type="InterPro" id="IPR011006">
    <property type="entry name" value="CheY-like_superfamily"/>
</dbReference>
<dbReference type="InterPro" id="IPR008248">
    <property type="entry name" value="CheB-like"/>
</dbReference>
<dbReference type="PANTHER" id="PTHR42872">
    <property type="entry name" value="PROTEIN-GLUTAMATE METHYLESTERASE/PROTEIN-GLUTAMINE GLUTAMINASE"/>
    <property type="match status" value="1"/>
</dbReference>
<evidence type="ECO:0000256" key="5">
    <source>
        <dbReference type="PROSITE-ProRule" id="PRU00050"/>
    </source>
</evidence>
<dbReference type="Gene3D" id="3.40.50.180">
    <property type="entry name" value="Methylesterase CheB, C-terminal domain"/>
    <property type="match status" value="1"/>
</dbReference>
<dbReference type="InterPro" id="IPR035909">
    <property type="entry name" value="CheB_C"/>
</dbReference>
<dbReference type="Proteomes" id="UP000280881">
    <property type="component" value="Unassembled WGS sequence"/>
</dbReference>
<name>A0A420W958_9BACT</name>
<evidence type="ECO:0000256" key="4">
    <source>
        <dbReference type="ARBA" id="ARBA00048267"/>
    </source>
</evidence>
<evidence type="ECO:0000256" key="3">
    <source>
        <dbReference type="ARBA" id="ARBA00039140"/>
    </source>
</evidence>
<dbReference type="EC" id="3.1.1.61" evidence="3"/>
<comment type="caution">
    <text evidence="7">The sequence shown here is derived from an EMBL/GenBank/DDBJ whole genome shotgun (WGS) entry which is preliminary data.</text>
</comment>
<gene>
    <name evidence="7" type="ORF">C7457_0755</name>
</gene>
<reference evidence="7 8" key="1">
    <citation type="submission" date="2018-10" db="EMBL/GenBank/DDBJ databases">
        <title>Genomic Encyclopedia of Type Strains, Phase IV (KMG-IV): sequencing the most valuable type-strain genomes for metagenomic binning, comparative biology and taxonomic classification.</title>
        <authorList>
            <person name="Goeker M."/>
        </authorList>
    </citation>
    <scope>NUCLEOTIDE SEQUENCE [LARGE SCALE GENOMIC DNA]</scope>
    <source>
        <strain evidence="7 8">DSM 15521</strain>
    </source>
</reference>
<feature type="active site" evidence="5">
    <location>
        <position position="197"/>
    </location>
</feature>
<keyword evidence="2 5" id="KW-0378">Hydrolase</keyword>
<dbReference type="Pfam" id="PF01339">
    <property type="entry name" value="CheB_methylest"/>
    <property type="match status" value="1"/>
</dbReference>
<evidence type="ECO:0000256" key="1">
    <source>
        <dbReference type="ARBA" id="ARBA00022500"/>
    </source>
</evidence>
<keyword evidence="8" id="KW-1185">Reference proteome</keyword>
<dbReference type="GO" id="GO:0000156">
    <property type="term" value="F:phosphorelay response regulator activity"/>
    <property type="evidence" value="ECO:0007669"/>
    <property type="project" value="InterPro"/>
</dbReference>
<proteinExistence type="predicted"/>
<evidence type="ECO:0000313" key="7">
    <source>
        <dbReference type="EMBL" id="RKQ63871.1"/>
    </source>
</evidence>
<evidence type="ECO:0000256" key="2">
    <source>
        <dbReference type="ARBA" id="ARBA00022801"/>
    </source>
</evidence>
<dbReference type="SUPFAM" id="SSF52172">
    <property type="entry name" value="CheY-like"/>
    <property type="match status" value="1"/>
</dbReference>
<feature type="active site" evidence="5">
    <location>
        <position position="294"/>
    </location>
</feature>